<accession>A0A1C4AQW4</accession>
<sequence length="588" mass="64198">MMGAKNHWHELLHQVSRDLMSFPGRFAIAWRIGLLCTVMAFVAMLYGIPESAISCYLILFVMKPDSAESMVMAFAVTLLISIVVGLLFIALPLALEFPLLRMMLLTITSIFFLWLGSASKLGPVGSIIALVIAFVMSLLGNAPDGELATRAVLYAWLMAASPMLLLIIFTFFLGRSSLKLLCQSLSKRLESAAQALREPDTRNLSVIQEQLLDGQKALQEQVTLIRIFRLCPLKKARWLEAAVYSSYRLLLATSALAPTLPTAERCLLANTCEAIAQQIIYGAGEKKLVPVGTSELHNTLRTLVTPAKGDIPVATNSAFFVENAFTSPEHIRFALKATAGSLICYFIYTALNWQDIHTAMITCYVVALSTTGETVHKLTLRIIGCLIGAMAGVLSLIYLFPLMTDIGQLMVMIFLMLTLAAWVSSGNERIAYAGIQIGLAFLLCVLHGSKPAIDLGVAYDRVIGILLGNLVIYIIFTCVWPVSVATAVRSHIASALASLSILAKSDSLPRATATREAGNVEEALASAHEALRLAFFEPVFLRPTPGEYEQFREQMAAITALCPILFLPAEVTNSGRQQHIRRLEELTG</sequence>
<dbReference type="PANTHER" id="PTHR30509:SF9">
    <property type="entry name" value="MULTIDRUG RESISTANCE PROTEIN MDTO"/>
    <property type="match status" value="1"/>
</dbReference>
<dbReference type="Proteomes" id="UP000198515">
    <property type="component" value="Unassembled WGS sequence"/>
</dbReference>
<evidence type="ECO:0000256" key="2">
    <source>
        <dbReference type="ARBA" id="ARBA00022475"/>
    </source>
</evidence>
<dbReference type="OrthoDB" id="105720at2"/>
<dbReference type="InterPro" id="IPR049453">
    <property type="entry name" value="Memb_transporter_dom"/>
</dbReference>
<keyword evidence="5 7" id="KW-0472">Membrane</keyword>
<evidence type="ECO:0000313" key="10">
    <source>
        <dbReference type="Proteomes" id="UP000198515"/>
    </source>
</evidence>
<protein>
    <submittedName>
        <fullName evidence="9">Multidrug resistance protein MdtO</fullName>
    </submittedName>
</protein>
<comment type="subcellular location">
    <subcellularLocation>
        <location evidence="1">Cell membrane</location>
        <topology evidence="1">Multi-pass membrane protein</topology>
    </subcellularLocation>
</comment>
<feature type="transmembrane region" description="Helical" evidence="7">
    <location>
        <begin position="378"/>
        <end position="400"/>
    </location>
</feature>
<dbReference type="AlphaFoldDB" id="A0A1C4AQW4"/>
<gene>
    <name evidence="9" type="ORF">GA0061070_100573</name>
</gene>
<name>A0A1C4AQW4_9ENTR</name>
<keyword evidence="3 7" id="KW-0812">Transmembrane</keyword>
<feature type="transmembrane region" description="Helical" evidence="7">
    <location>
        <begin position="28"/>
        <end position="48"/>
    </location>
</feature>
<dbReference type="PANTHER" id="PTHR30509">
    <property type="entry name" value="P-HYDROXYBENZOIC ACID EFFLUX PUMP SUBUNIT-RELATED"/>
    <property type="match status" value="1"/>
</dbReference>
<organism evidence="9 10">
    <name type="scientific">Kosakonia oryziphila</name>
    <dbReference type="NCBI Taxonomy" id="1005667"/>
    <lineage>
        <taxon>Bacteria</taxon>
        <taxon>Pseudomonadati</taxon>
        <taxon>Pseudomonadota</taxon>
        <taxon>Gammaproteobacteria</taxon>
        <taxon>Enterobacterales</taxon>
        <taxon>Enterobacteriaceae</taxon>
        <taxon>Kosakonia</taxon>
    </lineage>
</organism>
<evidence type="ECO:0000256" key="3">
    <source>
        <dbReference type="ARBA" id="ARBA00022692"/>
    </source>
</evidence>
<evidence type="ECO:0000259" key="8">
    <source>
        <dbReference type="Pfam" id="PF13515"/>
    </source>
</evidence>
<evidence type="ECO:0000313" key="9">
    <source>
        <dbReference type="EMBL" id="SCB97005.1"/>
    </source>
</evidence>
<proteinExistence type="inferred from homology"/>
<evidence type="ECO:0000256" key="4">
    <source>
        <dbReference type="ARBA" id="ARBA00022989"/>
    </source>
</evidence>
<feature type="transmembrane region" description="Helical" evidence="7">
    <location>
        <begin position="97"/>
        <end position="114"/>
    </location>
</feature>
<evidence type="ECO:0000256" key="7">
    <source>
        <dbReference type="SAM" id="Phobius"/>
    </source>
</evidence>
<evidence type="ECO:0000256" key="6">
    <source>
        <dbReference type="ARBA" id="ARBA00043993"/>
    </source>
</evidence>
<dbReference type="RefSeq" id="WP_090133816.1">
    <property type="nucleotide sequence ID" value="NZ_FMBC01000005.1"/>
</dbReference>
<keyword evidence="4 7" id="KW-1133">Transmembrane helix</keyword>
<feature type="transmembrane region" description="Helical" evidence="7">
    <location>
        <begin position="461"/>
        <end position="482"/>
    </location>
</feature>
<keyword evidence="10" id="KW-1185">Reference proteome</keyword>
<feature type="transmembrane region" description="Helical" evidence="7">
    <location>
        <begin position="121"/>
        <end position="139"/>
    </location>
</feature>
<feature type="transmembrane region" description="Helical" evidence="7">
    <location>
        <begin position="430"/>
        <end position="449"/>
    </location>
</feature>
<comment type="similarity">
    <text evidence="6">Belongs to the YccS/YhfK family.</text>
</comment>
<feature type="transmembrane region" description="Helical" evidence="7">
    <location>
        <begin position="151"/>
        <end position="173"/>
    </location>
</feature>
<reference evidence="10" key="1">
    <citation type="submission" date="2016-08" db="EMBL/GenBank/DDBJ databases">
        <authorList>
            <person name="Varghese N."/>
            <person name="Submissions Spin"/>
        </authorList>
    </citation>
    <scope>NUCLEOTIDE SEQUENCE [LARGE SCALE GENOMIC DNA]</scope>
    <source>
        <strain evidence="10">REICA_142</strain>
    </source>
</reference>
<feature type="transmembrane region" description="Helical" evidence="7">
    <location>
        <begin position="69"/>
        <end position="91"/>
    </location>
</feature>
<dbReference type="Pfam" id="PF13515">
    <property type="entry name" value="FUSC_2"/>
    <property type="match status" value="1"/>
</dbReference>
<evidence type="ECO:0000256" key="5">
    <source>
        <dbReference type="ARBA" id="ARBA00023136"/>
    </source>
</evidence>
<dbReference type="EMBL" id="FMBC01000005">
    <property type="protein sequence ID" value="SCB97005.1"/>
    <property type="molecule type" value="Genomic_DNA"/>
</dbReference>
<feature type="domain" description="Integral membrane bound transporter" evidence="8">
    <location>
        <begin position="343"/>
        <end position="473"/>
    </location>
</feature>
<keyword evidence="2" id="KW-1003">Cell membrane</keyword>
<evidence type="ECO:0000256" key="1">
    <source>
        <dbReference type="ARBA" id="ARBA00004651"/>
    </source>
</evidence>
<dbReference type="GO" id="GO:0005886">
    <property type="term" value="C:plasma membrane"/>
    <property type="evidence" value="ECO:0007669"/>
    <property type="project" value="UniProtKB-SubCell"/>
</dbReference>
<feature type="transmembrane region" description="Helical" evidence="7">
    <location>
        <begin position="406"/>
        <end position="423"/>
    </location>
</feature>